<feature type="transmembrane region" description="Helical" evidence="7">
    <location>
        <begin position="297"/>
        <end position="315"/>
    </location>
</feature>
<evidence type="ECO:0000256" key="5">
    <source>
        <dbReference type="ARBA" id="ARBA00023136"/>
    </source>
</evidence>
<feature type="transmembrane region" description="Helical" evidence="7">
    <location>
        <begin position="442"/>
        <end position="467"/>
    </location>
</feature>
<feature type="transmembrane region" description="Helical" evidence="7">
    <location>
        <begin position="116"/>
        <end position="134"/>
    </location>
</feature>
<evidence type="ECO:0000256" key="4">
    <source>
        <dbReference type="ARBA" id="ARBA00022989"/>
    </source>
</evidence>
<evidence type="ECO:0000256" key="2">
    <source>
        <dbReference type="ARBA" id="ARBA00022448"/>
    </source>
</evidence>
<dbReference type="GO" id="GO:0016020">
    <property type="term" value="C:membrane"/>
    <property type="evidence" value="ECO:0007669"/>
    <property type="project" value="UniProtKB-SubCell"/>
</dbReference>
<dbReference type="PATRIC" id="fig|797303.5.peg.2348"/>
<organism evidence="8 9">
    <name type="scientific">Natrinema pellirubrum (strain DSM 15624 / CIP 106293 / JCM 10476 / NCIMB 786 / 157)</name>
    <dbReference type="NCBI Taxonomy" id="797303"/>
    <lineage>
        <taxon>Archaea</taxon>
        <taxon>Methanobacteriati</taxon>
        <taxon>Methanobacteriota</taxon>
        <taxon>Stenosarchaea group</taxon>
        <taxon>Halobacteria</taxon>
        <taxon>Halobacteriales</taxon>
        <taxon>Natrialbaceae</taxon>
        <taxon>Natrinema</taxon>
    </lineage>
</organism>
<dbReference type="Proteomes" id="UP000011593">
    <property type="component" value="Unassembled WGS sequence"/>
</dbReference>
<feature type="transmembrane region" description="Helical" evidence="7">
    <location>
        <begin position="536"/>
        <end position="553"/>
    </location>
</feature>
<evidence type="ECO:0000313" key="9">
    <source>
        <dbReference type="Proteomes" id="UP000011593"/>
    </source>
</evidence>
<feature type="transmembrane region" description="Helical" evidence="7">
    <location>
        <begin position="364"/>
        <end position="382"/>
    </location>
</feature>
<keyword evidence="5 7" id="KW-0472">Membrane</keyword>
<feature type="compositionally biased region" description="Basic and acidic residues" evidence="6">
    <location>
        <begin position="1"/>
        <end position="10"/>
    </location>
</feature>
<dbReference type="PANTHER" id="PTHR31645:SF0">
    <property type="entry name" value="OLIGOPEPTIDE TRANSPORTER YGL114W-RELATED"/>
    <property type="match status" value="1"/>
</dbReference>
<feature type="transmembrane region" description="Helical" evidence="7">
    <location>
        <begin position="259"/>
        <end position="277"/>
    </location>
</feature>
<reference evidence="8 9" key="1">
    <citation type="journal article" date="2014" name="PLoS Genet.">
        <title>Phylogenetically driven sequencing of extremely halophilic archaea reveals strategies for static and dynamic osmo-response.</title>
        <authorList>
            <person name="Becker E.A."/>
            <person name="Seitzer P.M."/>
            <person name="Tritt A."/>
            <person name="Larsen D."/>
            <person name="Krusor M."/>
            <person name="Yao A.I."/>
            <person name="Wu D."/>
            <person name="Madern D."/>
            <person name="Eisen J.A."/>
            <person name="Darling A.E."/>
            <person name="Facciotti M.T."/>
        </authorList>
    </citation>
    <scope>NUCLEOTIDE SEQUENCE [LARGE SCALE GENOMIC DNA]</scope>
    <source>
        <strain evidence="8 9">DSM 15624</strain>
    </source>
</reference>
<feature type="transmembrane region" description="Helical" evidence="7">
    <location>
        <begin position="498"/>
        <end position="515"/>
    </location>
</feature>
<dbReference type="Pfam" id="PF03169">
    <property type="entry name" value="OPT"/>
    <property type="match status" value="1"/>
</dbReference>
<dbReference type="InterPro" id="IPR004813">
    <property type="entry name" value="OPT"/>
</dbReference>
<feature type="transmembrane region" description="Helical" evidence="7">
    <location>
        <begin position="702"/>
        <end position="722"/>
    </location>
</feature>
<feature type="transmembrane region" description="Helical" evidence="7">
    <location>
        <begin position="616"/>
        <end position="636"/>
    </location>
</feature>
<gene>
    <name evidence="8" type="ORF">C488_11644</name>
</gene>
<dbReference type="NCBIfam" id="TIGR00728">
    <property type="entry name" value="OPT_sfam"/>
    <property type="match status" value="1"/>
</dbReference>
<evidence type="ECO:0000256" key="1">
    <source>
        <dbReference type="ARBA" id="ARBA00004141"/>
    </source>
</evidence>
<evidence type="ECO:0000313" key="8">
    <source>
        <dbReference type="EMBL" id="ELY74270.1"/>
    </source>
</evidence>
<evidence type="ECO:0000256" key="6">
    <source>
        <dbReference type="SAM" id="MobiDB-lite"/>
    </source>
</evidence>
<feature type="transmembrane region" description="Helical" evidence="7">
    <location>
        <begin position="590"/>
        <end position="610"/>
    </location>
</feature>
<feature type="transmembrane region" description="Helical" evidence="7">
    <location>
        <begin position="180"/>
        <end position="198"/>
    </location>
</feature>
<feature type="transmembrane region" description="Helical" evidence="7">
    <location>
        <begin position="204"/>
        <end position="223"/>
    </location>
</feature>
<keyword evidence="9" id="KW-1185">Reference proteome</keyword>
<feature type="transmembrane region" description="Helical" evidence="7">
    <location>
        <begin position="140"/>
        <end position="159"/>
    </location>
</feature>
<dbReference type="GO" id="GO:0035673">
    <property type="term" value="F:oligopeptide transmembrane transporter activity"/>
    <property type="evidence" value="ECO:0007669"/>
    <property type="project" value="InterPro"/>
</dbReference>
<keyword evidence="2" id="KW-0813">Transport</keyword>
<dbReference type="NCBIfam" id="TIGR00733">
    <property type="entry name" value="OPT family oligopeptide transporter"/>
    <property type="match status" value="1"/>
</dbReference>
<proteinExistence type="predicted"/>
<evidence type="ECO:0000256" key="3">
    <source>
        <dbReference type="ARBA" id="ARBA00022692"/>
    </source>
</evidence>
<name>L9YJC8_NATP1</name>
<dbReference type="EMBL" id="AOIE01000070">
    <property type="protein sequence ID" value="ELY74270.1"/>
    <property type="molecule type" value="Genomic_DNA"/>
</dbReference>
<keyword evidence="4 7" id="KW-1133">Transmembrane helix</keyword>
<feature type="compositionally biased region" description="Polar residues" evidence="6">
    <location>
        <begin position="83"/>
        <end position="97"/>
    </location>
</feature>
<keyword evidence="3 7" id="KW-0812">Transmembrane</keyword>
<protein>
    <submittedName>
        <fullName evidence="8">Oligopeptide transporter, OPT family protein</fullName>
    </submittedName>
</protein>
<dbReference type="InterPro" id="IPR045035">
    <property type="entry name" value="YSL-like"/>
</dbReference>
<feature type="transmembrane region" description="Helical" evidence="7">
    <location>
        <begin position="417"/>
        <end position="436"/>
    </location>
</feature>
<sequence length="732" mass="75635">MPDERSDGPTRTRSPGVGRRFEPAAGQEPTLRDRLGTRSVCRPPRWTSRLSSPETTLERHGTNGRGRSLQSTMSHGSPEEQTESNGSRIGSEQTTGDGPSPYVPAGRSVAELTIKAVLIGLALNVVMLTANMYLGMRSGMTISASIPAAVISMGVFYGLRRIGVGGTILENNIVQTMTSAGEALAAGVIFTIAGVTFLDQPINIVNTAVVAILGGLLGVLFMIPMRRYLIVDKHEELPYPEGTACADVLEAGSRGDEGVKLISVGFLVGFVYMWLANGMAAFRTTIQTAFSAGETDGFAIGGDFTPALIGVGYIIGPRIAGYVFGGGLIAWMMLIPLLITGGFVPESAADAALMVQANEVWDEYIRYVGAGAMIVGGFYAVVSMRGTIADALGTAAAEVRDSGSDATADRKRTQRDLPMKIVVGGAILIALALVAVPQVQVGLLGGFIAVIAAFLFVAVSAYLVGVVGSSSNPVSGMAVATILIAALALRSTGVTDPVVVLVTASVVAIAAAVAGDTSQDLKTGYLLGATPRNQQLAQVIGIAVSALFAGWVLSFFDQAYGIGSETIPAPQAGMMALISEGVLTGTAQWGMILIGAVFAIVLILMDVPVLPFAVGIYLPITLATPIFLGGLLRAGIDRYVARRDDEDGTLADHATSRGRIVAAGLITGEAIMGIVIGALYITGTGNADGAPFPLGLEAGTQSILGVVALVALVGLFTASVLWNAPDTEATDQ</sequence>
<dbReference type="InterPro" id="IPR004814">
    <property type="entry name" value="Oligopep_transpt"/>
</dbReference>
<feature type="transmembrane region" description="Helical" evidence="7">
    <location>
        <begin position="322"/>
        <end position="344"/>
    </location>
</feature>
<comment type="subcellular location">
    <subcellularLocation>
        <location evidence="1">Membrane</location>
        <topology evidence="1">Multi-pass membrane protein</topology>
    </subcellularLocation>
</comment>
<evidence type="ECO:0000256" key="7">
    <source>
        <dbReference type="SAM" id="Phobius"/>
    </source>
</evidence>
<dbReference type="AlphaFoldDB" id="L9YJC8"/>
<dbReference type="PANTHER" id="PTHR31645">
    <property type="entry name" value="OLIGOPEPTIDE TRANSPORTER YGL114W-RELATED"/>
    <property type="match status" value="1"/>
</dbReference>
<feature type="region of interest" description="Disordered" evidence="6">
    <location>
        <begin position="1"/>
        <end position="103"/>
    </location>
</feature>
<comment type="caution">
    <text evidence="8">The sequence shown here is derived from an EMBL/GenBank/DDBJ whole genome shotgun (WGS) entry which is preliminary data.</text>
</comment>
<feature type="transmembrane region" description="Helical" evidence="7">
    <location>
        <begin position="660"/>
        <end position="682"/>
    </location>
</feature>
<accession>L9YJC8</accession>